<comment type="caution">
    <text evidence="1">The sequence shown here is derived from an EMBL/GenBank/DDBJ whole genome shotgun (WGS) entry which is preliminary data.</text>
</comment>
<dbReference type="Proteomes" id="UP000295416">
    <property type="component" value="Unassembled WGS sequence"/>
</dbReference>
<accession>A0A4R2NZR1</accession>
<protein>
    <submittedName>
        <fullName evidence="1">Uncharacterized protein</fullName>
    </submittedName>
</protein>
<sequence>MSQADDLQSTNKLKPLQQTQIHLQHALNAVTQAQAMENKQAIIQTQQNLQMAGQTLSISLNQSEPAQQPFIEKAQQDLIRAQQLLQGQNKREGSKTGET</sequence>
<keyword evidence="2" id="KW-1185">Reference proteome</keyword>
<reference evidence="1 2" key="1">
    <citation type="submission" date="2019-03" db="EMBL/GenBank/DDBJ databases">
        <title>Genomic Encyclopedia of Type Strains, Phase IV (KMG-IV): sequencing the most valuable type-strain genomes for metagenomic binning, comparative biology and taxonomic classification.</title>
        <authorList>
            <person name="Goeker M."/>
        </authorList>
    </citation>
    <scope>NUCLEOTIDE SEQUENCE [LARGE SCALE GENOMIC DNA]</scope>
    <source>
        <strain evidence="1 2">DSM 19377</strain>
    </source>
</reference>
<dbReference type="AlphaFoldDB" id="A0A4R2NZR1"/>
<evidence type="ECO:0000313" key="2">
    <source>
        <dbReference type="Proteomes" id="UP000295416"/>
    </source>
</evidence>
<name>A0A4R2NZR1_9BACL</name>
<proteinExistence type="predicted"/>
<gene>
    <name evidence="1" type="ORF">EV207_11819</name>
</gene>
<organism evidence="1 2">
    <name type="scientific">Scopulibacillus darangshiensis</name>
    <dbReference type="NCBI Taxonomy" id="442528"/>
    <lineage>
        <taxon>Bacteria</taxon>
        <taxon>Bacillati</taxon>
        <taxon>Bacillota</taxon>
        <taxon>Bacilli</taxon>
        <taxon>Bacillales</taxon>
        <taxon>Sporolactobacillaceae</taxon>
        <taxon>Scopulibacillus</taxon>
    </lineage>
</organism>
<dbReference type="EMBL" id="SLXK01000018">
    <property type="protein sequence ID" value="TCP27041.1"/>
    <property type="molecule type" value="Genomic_DNA"/>
</dbReference>
<dbReference type="OrthoDB" id="9899996at2"/>
<dbReference type="RefSeq" id="WP_132746518.1">
    <property type="nucleotide sequence ID" value="NZ_SLXK01000018.1"/>
</dbReference>
<evidence type="ECO:0000313" key="1">
    <source>
        <dbReference type="EMBL" id="TCP27041.1"/>
    </source>
</evidence>